<feature type="region of interest" description="Disordered" evidence="6">
    <location>
        <begin position="657"/>
        <end position="745"/>
    </location>
</feature>
<feature type="domain" description="Major facilitator superfamily associated" evidence="8">
    <location>
        <begin position="40"/>
        <end position="614"/>
    </location>
</feature>
<feature type="transmembrane region" description="Helical" evidence="7">
    <location>
        <begin position="551"/>
        <end position="571"/>
    </location>
</feature>
<feature type="compositionally biased region" description="Polar residues" evidence="6">
    <location>
        <begin position="708"/>
        <end position="725"/>
    </location>
</feature>
<dbReference type="InterPro" id="IPR051717">
    <property type="entry name" value="MFS_MFSD6"/>
</dbReference>
<keyword evidence="3 7" id="KW-0812">Transmembrane</keyword>
<keyword evidence="5 7" id="KW-0472">Membrane</keyword>
<name>A0AAW0UVR3_SCYPA</name>
<feature type="transmembrane region" description="Helical" evidence="7">
    <location>
        <begin position="43"/>
        <end position="63"/>
    </location>
</feature>
<evidence type="ECO:0000313" key="9">
    <source>
        <dbReference type="EMBL" id="KAK8403631.1"/>
    </source>
</evidence>
<accession>A0AAW0UVR3</accession>
<feature type="transmembrane region" description="Helical" evidence="7">
    <location>
        <begin position="454"/>
        <end position="474"/>
    </location>
</feature>
<evidence type="ECO:0000256" key="2">
    <source>
        <dbReference type="ARBA" id="ARBA00005241"/>
    </source>
</evidence>
<feature type="transmembrane region" description="Helical" evidence="7">
    <location>
        <begin position="490"/>
        <end position="511"/>
    </location>
</feature>
<proteinExistence type="inferred from homology"/>
<protein>
    <recommendedName>
        <fullName evidence="8">Major facilitator superfamily associated domain-containing protein</fullName>
    </recommendedName>
</protein>
<keyword evidence="4 7" id="KW-1133">Transmembrane helix</keyword>
<feature type="transmembrane region" description="Helical" evidence="7">
    <location>
        <begin position="583"/>
        <end position="605"/>
    </location>
</feature>
<gene>
    <name evidence="9" type="ORF">O3P69_000013</name>
</gene>
<sequence>MSTRRQLSWRARQGGERLRQESRKAAVSCCQDFLTLRLVPLKITFFVIMGATQCVDPFIPLLLRALGLTLEETGLVFAISPLIPIFAPLLAGLVADKIGNFRCILVFTVALSGVVSLVNIAIPPARTTLKHSPNISFSLTCEEGSFVLTPVPPASDGDECEFLDETLTVLSLEAKNCGYTCPDPAVVLPTKVMKDMKKMKVLQAVNSTLYHVCKVQGGVEDGGTQQKCFRKNLNKTRKAENMPRSFQIHNLILPLSGVTQIGGEISVLNYTMSKEAITSFECIKGVVPKKITIPKISLEETPRFEKDKASVSCHFHCLAQLPHKEACVKRPLSMEHNVALSFWFFVTINTLGKLLIGLSYTLFEVAVLAILKEYGFDYGLQRIYGSIGGMVFAPLSGLAIDYLGKGGRYTDYHIMFMLYCALKLFCALILVMVDLRFKVPATNLCHSVCCLFRNIEVILLLFVVFISGMCYGFIENFLPLHLRDLGATNWFIGILTTIASFSALPFLALSGGICKKFGYFQSIAFGLLCYSIRCVGYSAIKVYYWAAPFELLEGITTGLLVTSAIVYGKLLSSKTNMATLQGIMATLHYGLGKSAGSFLGGFLMAKLKAPLAFQIFSGIAIVAAFCYYLVGKLYIVPRQNKRLLQKLEVMKMPVETISRKEHRRSSRSQDLSNAGVSTLQRHGYKKRAAPKIKESQEREEEPPPLDETQMTQMTDLPNDTIASLNETVQEEEAKEKTEKTEDSAK</sequence>
<feature type="transmembrane region" description="Helical" evidence="7">
    <location>
        <begin position="101"/>
        <end position="122"/>
    </location>
</feature>
<evidence type="ECO:0000256" key="1">
    <source>
        <dbReference type="ARBA" id="ARBA00004141"/>
    </source>
</evidence>
<dbReference type="PANTHER" id="PTHR16172">
    <property type="entry name" value="MAJOR FACILITATOR SUPERFAMILY DOMAIN-CONTAINING PROTEIN 6-LIKE"/>
    <property type="match status" value="1"/>
</dbReference>
<dbReference type="Proteomes" id="UP001487740">
    <property type="component" value="Unassembled WGS sequence"/>
</dbReference>
<evidence type="ECO:0000256" key="3">
    <source>
        <dbReference type="ARBA" id="ARBA00022692"/>
    </source>
</evidence>
<feature type="transmembrane region" description="Helical" evidence="7">
    <location>
        <begin position="342"/>
        <end position="371"/>
    </location>
</feature>
<feature type="transmembrane region" description="Helical" evidence="7">
    <location>
        <begin position="383"/>
        <end position="400"/>
    </location>
</feature>
<feature type="transmembrane region" description="Helical" evidence="7">
    <location>
        <begin position="611"/>
        <end position="636"/>
    </location>
</feature>
<feature type="compositionally biased region" description="Polar residues" evidence="6">
    <location>
        <begin position="668"/>
        <end position="680"/>
    </location>
</feature>
<feature type="compositionally biased region" description="Basic and acidic residues" evidence="6">
    <location>
        <begin position="731"/>
        <end position="745"/>
    </location>
</feature>
<dbReference type="GO" id="GO:0016020">
    <property type="term" value="C:membrane"/>
    <property type="evidence" value="ECO:0007669"/>
    <property type="project" value="UniProtKB-SubCell"/>
</dbReference>
<comment type="similarity">
    <text evidence="2">Belongs to the major facilitator superfamily. MFSD6 family.</text>
</comment>
<dbReference type="SUPFAM" id="SSF103473">
    <property type="entry name" value="MFS general substrate transporter"/>
    <property type="match status" value="1"/>
</dbReference>
<dbReference type="InterPro" id="IPR024989">
    <property type="entry name" value="MFS_assoc_dom"/>
</dbReference>
<evidence type="ECO:0000259" key="8">
    <source>
        <dbReference type="Pfam" id="PF12832"/>
    </source>
</evidence>
<comment type="caution">
    <text evidence="9">The sequence shown here is derived from an EMBL/GenBank/DDBJ whole genome shotgun (WGS) entry which is preliminary data.</text>
</comment>
<dbReference type="InterPro" id="IPR036259">
    <property type="entry name" value="MFS_trans_sf"/>
</dbReference>
<dbReference type="PANTHER" id="PTHR16172:SF35">
    <property type="entry name" value="MAJOR FACILITATOR SUPERFAMILY (MFS) PROFILE DOMAIN-CONTAINING PROTEIN"/>
    <property type="match status" value="1"/>
</dbReference>
<dbReference type="Pfam" id="PF12832">
    <property type="entry name" value="MFS_1_like"/>
    <property type="match status" value="1"/>
</dbReference>
<feature type="transmembrane region" description="Helical" evidence="7">
    <location>
        <begin position="523"/>
        <end position="545"/>
    </location>
</feature>
<comment type="subcellular location">
    <subcellularLocation>
        <location evidence="1">Membrane</location>
        <topology evidence="1">Multi-pass membrane protein</topology>
    </subcellularLocation>
</comment>
<organism evidence="9 10">
    <name type="scientific">Scylla paramamosain</name>
    <name type="common">Mud crab</name>
    <dbReference type="NCBI Taxonomy" id="85552"/>
    <lineage>
        <taxon>Eukaryota</taxon>
        <taxon>Metazoa</taxon>
        <taxon>Ecdysozoa</taxon>
        <taxon>Arthropoda</taxon>
        <taxon>Crustacea</taxon>
        <taxon>Multicrustacea</taxon>
        <taxon>Malacostraca</taxon>
        <taxon>Eumalacostraca</taxon>
        <taxon>Eucarida</taxon>
        <taxon>Decapoda</taxon>
        <taxon>Pleocyemata</taxon>
        <taxon>Brachyura</taxon>
        <taxon>Eubrachyura</taxon>
        <taxon>Portunoidea</taxon>
        <taxon>Portunidae</taxon>
        <taxon>Portuninae</taxon>
        <taxon>Scylla</taxon>
    </lineage>
</organism>
<feature type="transmembrane region" description="Helical" evidence="7">
    <location>
        <begin position="412"/>
        <end position="433"/>
    </location>
</feature>
<evidence type="ECO:0000256" key="6">
    <source>
        <dbReference type="SAM" id="MobiDB-lite"/>
    </source>
</evidence>
<reference evidence="9 10" key="1">
    <citation type="submission" date="2023-03" db="EMBL/GenBank/DDBJ databases">
        <title>High-quality genome of Scylla paramamosain provides insights in environmental adaptation.</title>
        <authorList>
            <person name="Zhang L."/>
        </authorList>
    </citation>
    <scope>NUCLEOTIDE SEQUENCE [LARGE SCALE GENOMIC DNA]</scope>
    <source>
        <strain evidence="9">LZ_2023a</strain>
        <tissue evidence="9">Muscle</tissue>
    </source>
</reference>
<evidence type="ECO:0000256" key="7">
    <source>
        <dbReference type="SAM" id="Phobius"/>
    </source>
</evidence>
<dbReference type="Gene3D" id="1.20.1250.20">
    <property type="entry name" value="MFS general substrate transporter like domains"/>
    <property type="match status" value="3"/>
</dbReference>
<feature type="transmembrane region" description="Helical" evidence="7">
    <location>
        <begin position="75"/>
        <end position="94"/>
    </location>
</feature>
<evidence type="ECO:0000256" key="5">
    <source>
        <dbReference type="ARBA" id="ARBA00023136"/>
    </source>
</evidence>
<dbReference type="EMBL" id="JARAKH010000005">
    <property type="protein sequence ID" value="KAK8403631.1"/>
    <property type="molecule type" value="Genomic_DNA"/>
</dbReference>
<evidence type="ECO:0000313" key="10">
    <source>
        <dbReference type="Proteomes" id="UP001487740"/>
    </source>
</evidence>
<keyword evidence="10" id="KW-1185">Reference proteome</keyword>
<evidence type="ECO:0000256" key="4">
    <source>
        <dbReference type="ARBA" id="ARBA00022989"/>
    </source>
</evidence>
<dbReference type="AlphaFoldDB" id="A0AAW0UVR3"/>